<dbReference type="Proteomes" id="UP000092687">
    <property type="component" value="Chromosome"/>
</dbReference>
<dbReference type="AlphaFoldDB" id="A0A1C7DSH4"/>
<reference evidence="1" key="1">
    <citation type="submission" date="2016-10" db="EMBL/GenBank/DDBJ databases">
        <authorList>
            <person name="de Groot N.N."/>
        </authorList>
    </citation>
    <scope>NUCLEOTIDE SEQUENCE</scope>
    <source>
        <strain evidence="1">DSM 24743</strain>
    </source>
</reference>
<evidence type="ECO:0000313" key="2">
    <source>
        <dbReference type="Proteomes" id="UP000092687"/>
    </source>
</evidence>
<proteinExistence type="predicted"/>
<dbReference type="STRING" id="1215089.BBI08_10660"/>
<dbReference type="KEGG" id="phc:BBI08_10660"/>
<name>A0A1C7DSH4_9BACL</name>
<gene>
    <name evidence="1" type="ORF">BBI08_10660</name>
</gene>
<keyword evidence="2" id="KW-1185">Reference proteome</keyword>
<evidence type="ECO:0000313" key="1">
    <source>
        <dbReference type="EMBL" id="ANU14298.1"/>
    </source>
</evidence>
<protein>
    <submittedName>
        <fullName evidence="1">Uncharacterized protein</fullName>
    </submittedName>
</protein>
<accession>A0A1C7DSH4</accession>
<organism evidence="1 2">
    <name type="scientific">Planococcus halocryophilus</name>
    <dbReference type="NCBI Taxonomy" id="1215089"/>
    <lineage>
        <taxon>Bacteria</taxon>
        <taxon>Bacillati</taxon>
        <taxon>Bacillota</taxon>
        <taxon>Bacilli</taxon>
        <taxon>Bacillales</taxon>
        <taxon>Caryophanaceae</taxon>
        <taxon>Planococcus</taxon>
    </lineage>
</organism>
<dbReference type="EMBL" id="CP016537">
    <property type="protein sequence ID" value="ANU14298.1"/>
    <property type="molecule type" value="Genomic_DNA"/>
</dbReference>
<sequence length="121" mass="13102">MTYDPRIWQPELDTTKSESARGALTGIRRTDEAAFFCRTVGLAYDPKSWALELDTTKSEGACSAPTGIRQTSSVALFATQQGCLMSRGARHLQLDTKSEGACSAPTFCKVDTKQKAHAINA</sequence>